<reference evidence="4" key="1">
    <citation type="journal article" date="2008" name="PLoS ONE">
        <title>Survival in nuclear waste, extreme resistance, and potential applications gleaned from the genome sequence of Kineococcus radiotolerans SRS30216.</title>
        <authorList>
            <person name="Bagwell C.E."/>
            <person name="Bhat S."/>
            <person name="Hawkins G.M."/>
            <person name="Smith B.W."/>
            <person name="Biswas T."/>
            <person name="Hoover T.R."/>
            <person name="Saunders E."/>
            <person name="Han C.S."/>
            <person name="Tsodikov O.V."/>
            <person name="Shimkets L.J."/>
        </authorList>
    </citation>
    <scope>NUCLEOTIDE SEQUENCE [LARGE SCALE GENOMIC DNA]</scope>
    <source>
        <strain evidence="4">ATCC BAA-149 / DSM 14245 / SRS30216</strain>
    </source>
</reference>
<evidence type="ECO:0000313" key="4">
    <source>
        <dbReference type="Proteomes" id="UP000001116"/>
    </source>
</evidence>
<dbReference type="Pfam" id="PF07228">
    <property type="entry name" value="SpoIIE"/>
    <property type="match status" value="1"/>
</dbReference>
<dbReference type="STRING" id="266940.Krad_0436"/>
<dbReference type="RefSeq" id="WP_012085244.1">
    <property type="nucleotide sequence ID" value="NC_009664.2"/>
</dbReference>
<dbReference type="InterPro" id="IPR036457">
    <property type="entry name" value="PPM-type-like_dom_sf"/>
</dbReference>
<dbReference type="GO" id="GO:0016791">
    <property type="term" value="F:phosphatase activity"/>
    <property type="evidence" value="ECO:0007669"/>
    <property type="project" value="TreeGrafter"/>
</dbReference>
<dbReference type="PANTHER" id="PTHR43156:SF2">
    <property type="entry name" value="STAGE II SPORULATION PROTEIN E"/>
    <property type="match status" value="1"/>
</dbReference>
<organism evidence="3 4">
    <name type="scientific">Kineococcus radiotolerans (strain ATCC BAA-149 / DSM 14245 / SRS30216)</name>
    <dbReference type="NCBI Taxonomy" id="266940"/>
    <lineage>
        <taxon>Bacteria</taxon>
        <taxon>Bacillati</taxon>
        <taxon>Actinomycetota</taxon>
        <taxon>Actinomycetes</taxon>
        <taxon>Kineosporiales</taxon>
        <taxon>Kineosporiaceae</taxon>
        <taxon>Kineococcus</taxon>
    </lineage>
</organism>
<protein>
    <submittedName>
        <fullName evidence="3">Stage II sporulation E family protein</fullName>
    </submittedName>
</protein>
<name>A6W537_KINRD</name>
<feature type="domain" description="PPM-type phosphatase" evidence="2">
    <location>
        <begin position="186"/>
        <end position="395"/>
    </location>
</feature>
<dbReference type="InterPro" id="IPR052016">
    <property type="entry name" value="Bact_Sigma-Reg"/>
</dbReference>
<gene>
    <name evidence="3" type="ordered locus">Krad_0436</name>
</gene>
<keyword evidence="4" id="KW-1185">Reference proteome</keyword>
<dbReference type="InterPro" id="IPR001932">
    <property type="entry name" value="PPM-type_phosphatase-like_dom"/>
</dbReference>
<dbReference type="SMART" id="SM00331">
    <property type="entry name" value="PP2C_SIG"/>
    <property type="match status" value="1"/>
</dbReference>
<dbReference type="PANTHER" id="PTHR43156">
    <property type="entry name" value="STAGE II SPORULATION PROTEIN E-RELATED"/>
    <property type="match status" value="1"/>
</dbReference>
<evidence type="ECO:0000259" key="2">
    <source>
        <dbReference type="SMART" id="SM00331"/>
    </source>
</evidence>
<proteinExistence type="predicted"/>
<accession>A6W537</accession>
<dbReference type="Gene3D" id="3.60.40.10">
    <property type="entry name" value="PPM-type phosphatase domain"/>
    <property type="match status" value="1"/>
</dbReference>
<evidence type="ECO:0000313" key="3">
    <source>
        <dbReference type="EMBL" id="ABS01926.1"/>
    </source>
</evidence>
<evidence type="ECO:0000256" key="1">
    <source>
        <dbReference type="ARBA" id="ARBA00022801"/>
    </source>
</evidence>
<keyword evidence="1" id="KW-0378">Hydrolase</keyword>
<dbReference type="Proteomes" id="UP000001116">
    <property type="component" value="Chromosome"/>
</dbReference>
<dbReference type="SUPFAM" id="SSF81606">
    <property type="entry name" value="PP2C-like"/>
    <property type="match status" value="1"/>
</dbReference>
<dbReference type="EMBL" id="CP000750">
    <property type="protein sequence ID" value="ABS01926.1"/>
    <property type="molecule type" value="Genomic_DNA"/>
</dbReference>
<dbReference type="eggNOG" id="COG2208">
    <property type="taxonomic scope" value="Bacteria"/>
</dbReference>
<dbReference type="HOGENOM" id="CLU_043255_0_0_11"/>
<dbReference type="AlphaFoldDB" id="A6W537"/>
<dbReference type="KEGG" id="kra:Krad_0436"/>
<sequence>MPKRSDDGLAGLLDAVEAAPPVAAVDVFERRLGEQVGAERVSFLLTDFAGQALVRLTHPGAGGPGTERAEQVSLDDETLPYGRTVIEQRLRVLPAPGDGRPAGAVRVLAPVTARGDAIGLLELLLPQPPGEDALALVAAAAHALAYVVTTERRHTDLYEWSRRGDPVSLAGEIQRQLLPNAFTCEAGQFTLAAWLEPASTVGGDTFDYALDADRLYVSMTDAMGHDTAAALLATLAVGSLRNGRRAGHDLGRMAGAANRALVEHHDGLGFVTGLLLSVDLVTGGVDAVDAGHPPPLLVRDGEVRAVPLEPDLPMGVLAGTGYRVQRFRLRPGDRLVLLTDGMVERSARRVDLPGLLVRHRDTHPRQLMRVLTAAVQEAAGGEPLADDATALCLDWAGPGDDRRAEAGASVTGGP</sequence>